<organism evidence="2 3">
    <name type="scientific">candidate division MSBL1 archaeon SCGC-AAA259J03</name>
    <dbReference type="NCBI Taxonomy" id="1698269"/>
    <lineage>
        <taxon>Archaea</taxon>
        <taxon>Methanobacteriati</taxon>
        <taxon>Methanobacteriota</taxon>
        <taxon>candidate division MSBL1</taxon>
    </lineage>
</organism>
<proteinExistence type="predicted"/>
<evidence type="ECO:0000256" key="1">
    <source>
        <dbReference type="SAM" id="Phobius"/>
    </source>
</evidence>
<evidence type="ECO:0008006" key="4">
    <source>
        <dbReference type="Google" id="ProtNLM"/>
    </source>
</evidence>
<comment type="caution">
    <text evidence="2">The sequence shown here is derived from an EMBL/GenBank/DDBJ whole genome shotgun (WGS) entry which is preliminary data.</text>
</comment>
<feature type="transmembrane region" description="Helical" evidence="1">
    <location>
        <begin position="112"/>
        <end position="136"/>
    </location>
</feature>
<keyword evidence="3" id="KW-1185">Reference proteome</keyword>
<dbReference type="Proteomes" id="UP000070257">
    <property type="component" value="Unassembled WGS sequence"/>
</dbReference>
<evidence type="ECO:0000313" key="2">
    <source>
        <dbReference type="EMBL" id="KXA96334.1"/>
    </source>
</evidence>
<keyword evidence="1" id="KW-0472">Membrane</keyword>
<keyword evidence="1" id="KW-1133">Transmembrane helix</keyword>
<reference evidence="2 3" key="1">
    <citation type="journal article" date="2016" name="Sci. Rep.">
        <title>Metabolic traits of an uncultured archaeal lineage -MSBL1- from brine pools of the Red Sea.</title>
        <authorList>
            <person name="Mwirichia R."/>
            <person name="Alam I."/>
            <person name="Rashid M."/>
            <person name="Vinu M."/>
            <person name="Ba-Alawi W."/>
            <person name="Anthony Kamau A."/>
            <person name="Kamanda Ngugi D."/>
            <person name="Goker M."/>
            <person name="Klenk H.P."/>
            <person name="Bajic V."/>
            <person name="Stingl U."/>
        </authorList>
    </citation>
    <scope>NUCLEOTIDE SEQUENCE [LARGE SCALE GENOMIC DNA]</scope>
    <source>
        <strain evidence="2">SCGC-AAA259J03</strain>
    </source>
</reference>
<name>A0A656YUV3_9EURY</name>
<evidence type="ECO:0000313" key="3">
    <source>
        <dbReference type="Proteomes" id="UP000070257"/>
    </source>
</evidence>
<gene>
    <name evidence="2" type="ORF">AKJ39_04760</name>
</gene>
<dbReference type="EMBL" id="LHXT01000110">
    <property type="protein sequence ID" value="KXA96334.1"/>
    <property type="molecule type" value="Genomic_DNA"/>
</dbReference>
<protein>
    <recommendedName>
        <fullName evidence="4">Nickel transport protein</fullName>
    </recommendedName>
</protein>
<dbReference type="AlphaFoldDB" id="A0A656YUV3"/>
<accession>A0A656YUV3</accession>
<keyword evidence="1" id="KW-0812">Transmembrane</keyword>
<sequence length="145" mass="16300">MLTSLIILTVVPSVAYAHRVHTDWRYEEIRVEAWYGGGDAMRDADVKVYIVKERENELYETGKTNENGIFYFAPKVGADNYRVEVEASGGHKDSLEISLEKGSLERDKSMSLYLRIGAGFGYLLGLAGIAIGYLGWKKKKEPEMS</sequence>